<evidence type="ECO:0000313" key="9">
    <source>
        <dbReference type="EMBL" id="RST30181.1"/>
    </source>
</evidence>
<dbReference type="SUPFAM" id="SSF161111">
    <property type="entry name" value="Cation efflux protein transmembrane domain-like"/>
    <property type="match status" value="1"/>
</dbReference>
<dbReference type="GO" id="GO:0016020">
    <property type="term" value="C:membrane"/>
    <property type="evidence" value="ECO:0007669"/>
    <property type="project" value="UniProtKB-SubCell"/>
</dbReference>
<dbReference type="Pfam" id="PF01545">
    <property type="entry name" value="Cation_efflux"/>
    <property type="match status" value="1"/>
</dbReference>
<feature type="compositionally biased region" description="Gly residues" evidence="6">
    <location>
        <begin position="323"/>
        <end position="332"/>
    </location>
</feature>
<dbReference type="InterPro" id="IPR027469">
    <property type="entry name" value="Cation_efflux_TMD_sf"/>
</dbReference>
<comment type="caution">
    <text evidence="9">The sequence shown here is derived from an EMBL/GenBank/DDBJ whole genome shotgun (WGS) entry which is preliminary data.</text>
</comment>
<keyword evidence="3 7" id="KW-0812">Transmembrane</keyword>
<evidence type="ECO:0000256" key="7">
    <source>
        <dbReference type="SAM" id="Phobius"/>
    </source>
</evidence>
<dbReference type="EMBL" id="RWJF01000001">
    <property type="protein sequence ID" value="RST30181.1"/>
    <property type="molecule type" value="Genomic_DNA"/>
</dbReference>
<dbReference type="NCBIfam" id="TIGR01297">
    <property type="entry name" value="CDF"/>
    <property type="match status" value="1"/>
</dbReference>
<dbReference type="InterPro" id="IPR040177">
    <property type="entry name" value="SLC30A9"/>
</dbReference>
<dbReference type="GO" id="GO:0006829">
    <property type="term" value="P:zinc ion transport"/>
    <property type="evidence" value="ECO:0007669"/>
    <property type="project" value="InterPro"/>
</dbReference>
<evidence type="ECO:0000256" key="5">
    <source>
        <dbReference type="ARBA" id="ARBA00023136"/>
    </source>
</evidence>
<feature type="transmembrane region" description="Helical" evidence="7">
    <location>
        <begin position="6"/>
        <end position="27"/>
    </location>
</feature>
<dbReference type="Gene3D" id="3.30.70.1350">
    <property type="entry name" value="Cation efflux protein, cytoplasmic domain"/>
    <property type="match status" value="1"/>
</dbReference>
<feature type="transmembrane region" description="Helical" evidence="7">
    <location>
        <begin position="76"/>
        <end position="96"/>
    </location>
</feature>
<accession>A0A3R9Y4T1</accession>
<feature type="region of interest" description="Disordered" evidence="6">
    <location>
        <begin position="301"/>
        <end position="332"/>
    </location>
</feature>
<comment type="subcellular location">
    <subcellularLocation>
        <location evidence="1">Membrane</location>
        <topology evidence="1">Multi-pass membrane protein</topology>
    </subcellularLocation>
</comment>
<evidence type="ECO:0000256" key="2">
    <source>
        <dbReference type="ARBA" id="ARBA00022448"/>
    </source>
</evidence>
<feature type="transmembrane region" description="Helical" evidence="7">
    <location>
        <begin position="116"/>
        <end position="137"/>
    </location>
</feature>
<evidence type="ECO:0000259" key="8">
    <source>
        <dbReference type="Pfam" id="PF01545"/>
    </source>
</evidence>
<dbReference type="AlphaFoldDB" id="A0A3R9Y4T1"/>
<name>A0A3R9Y4T1_9SPHN</name>
<evidence type="ECO:0000256" key="6">
    <source>
        <dbReference type="SAM" id="MobiDB-lite"/>
    </source>
</evidence>
<organism evidence="9 10">
    <name type="scientific">Sphingomonas ginkgonis</name>
    <dbReference type="NCBI Taxonomy" id="2315330"/>
    <lineage>
        <taxon>Bacteria</taxon>
        <taxon>Pseudomonadati</taxon>
        <taxon>Pseudomonadota</taxon>
        <taxon>Alphaproteobacteria</taxon>
        <taxon>Sphingomonadales</taxon>
        <taxon>Sphingomonadaceae</taxon>
        <taxon>Sphingomonas</taxon>
    </lineage>
</organism>
<reference evidence="9 10" key="1">
    <citation type="submission" date="2018-12" db="EMBL/GenBank/DDBJ databases">
        <title>Sphingomonas sp. HMF7854 Genome sequencing and assembly.</title>
        <authorList>
            <person name="Cha I."/>
            <person name="Kang H."/>
            <person name="Kim H."/>
            <person name="Kang J."/>
            <person name="Joh K."/>
        </authorList>
    </citation>
    <scope>NUCLEOTIDE SEQUENCE [LARGE SCALE GENOMIC DNA]</scope>
    <source>
        <strain evidence="9 10">HMF7854</strain>
    </source>
</reference>
<sequence length="332" mass="35352">MAESSSRTAIIAALVGNLAIAAIKAVAAAISGSSAMLSEAVHSFVDTGNEVLLLYGQHRAARPPDQTHPFGYGREIYFWSFVVALLIFALGAGVSIYEGIVHIRHPEPIARPTLNYIVYALSMVFEGISWVFGWRAFDRARQGRGIVETVRKSKDPTSFMVLLEDSAALVGIVIAAAATFLSTQFEQPWIDGSGSILIGLVLGAVAVLLARESKELLIGERAAPELSHSIREVVEQEDCVVAVDSIITSQLSPEQVIGVLGVKFDDGLTLPQVEALIERMEKSLRRKHPELFRVFVRPVATTSGDGPTDAAAPPALAKAVAAGGTGQAGPTR</sequence>
<keyword evidence="10" id="KW-1185">Reference proteome</keyword>
<dbReference type="InterPro" id="IPR058533">
    <property type="entry name" value="Cation_efflux_TM"/>
</dbReference>
<dbReference type="PANTHER" id="PTHR13414:SF9">
    <property type="entry name" value="PROTON-COUPLED ZINC ANTIPORTER SLC30A9, MITOCHONDRIAL"/>
    <property type="match status" value="1"/>
</dbReference>
<evidence type="ECO:0000313" key="10">
    <source>
        <dbReference type="Proteomes" id="UP000274661"/>
    </source>
</evidence>
<evidence type="ECO:0000256" key="3">
    <source>
        <dbReference type="ARBA" id="ARBA00022692"/>
    </source>
</evidence>
<protein>
    <submittedName>
        <fullName evidence="9">Cation transporter</fullName>
    </submittedName>
</protein>
<dbReference type="RefSeq" id="WP_126718015.1">
    <property type="nucleotide sequence ID" value="NZ_RWJF01000001.1"/>
</dbReference>
<keyword evidence="2" id="KW-0813">Transport</keyword>
<feature type="transmembrane region" description="Helical" evidence="7">
    <location>
        <begin position="158"/>
        <end position="181"/>
    </location>
</feature>
<feature type="transmembrane region" description="Helical" evidence="7">
    <location>
        <begin position="193"/>
        <end position="211"/>
    </location>
</feature>
<dbReference type="InterPro" id="IPR002524">
    <property type="entry name" value="Cation_efflux"/>
</dbReference>
<feature type="domain" description="Cation efflux protein transmembrane" evidence="8">
    <location>
        <begin position="10"/>
        <end position="217"/>
    </location>
</feature>
<dbReference type="PANTHER" id="PTHR13414">
    <property type="entry name" value="HUEL-CATION TRANSPORTER"/>
    <property type="match status" value="1"/>
</dbReference>
<dbReference type="SUPFAM" id="SSF160240">
    <property type="entry name" value="Cation efflux protein cytoplasmic domain-like"/>
    <property type="match status" value="1"/>
</dbReference>
<dbReference type="InterPro" id="IPR036837">
    <property type="entry name" value="Cation_efflux_CTD_sf"/>
</dbReference>
<gene>
    <name evidence="9" type="ORF">HMF7854_04560</name>
</gene>
<proteinExistence type="predicted"/>
<dbReference type="GO" id="GO:0008324">
    <property type="term" value="F:monoatomic cation transmembrane transporter activity"/>
    <property type="evidence" value="ECO:0007669"/>
    <property type="project" value="InterPro"/>
</dbReference>
<evidence type="ECO:0000256" key="1">
    <source>
        <dbReference type="ARBA" id="ARBA00004141"/>
    </source>
</evidence>
<dbReference type="Gene3D" id="1.20.1510.10">
    <property type="entry name" value="Cation efflux protein transmembrane domain"/>
    <property type="match status" value="1"/>
</dbReference>
<dbReference type="Proteomes" id="UP000274661">
    <property type="component" value="Unassembled WGS sequence"/>
</dbReference>
<evidence type="ECO:0000256" key="4">
    <source>
        <dbReference type="ARBA" id="ARBA00022989"/>
    </source>
</evidence>
<keyword evidence="5 7" id="KW-0472">Membrane</keyword>
<dbReference type="OrthoDB" id="9806522at2"/>
<keyword evidence="4 7" id="KW-1133">Transmembrane helix</keyword>
<feature type="compositionally biased region" description="Low complexity" evidence="6">
    <location>
        <begin position="304"/>
        <end position="322"/>
    </location>
</feature>